<dbReference type="InterPro" id="IPR023091">
    <property type="entry name" value="MetalPrtase_cat_dom_sf_prd"/>
</dbReference>
<dbReference type="InterPro" id="IPR002036">
    <property type="entry name" value="YbeY"/>
</dbReference>
<dbReference type="SUPFAM" id="SSF55486">
    <property type="entry name" value="Metalloproteases ('zincins'), catalytic domain"/>
    <property type="match status" value="1"/>
</dbReference>
<evidence type="ECO:0000256" key="8">
    <source>
        <dbReference type="HAMAP-Rule" id="MF_00009"/>
    </source>
</evidence>
<keyword evidence="8" id="KW-0698">rRNA processing</keyword>
<comment type="similarity">
    <text evidence="1 8">Belongs to the endoribonuclease YbeY family.</text>
</comment>
<keyword evidence="8" id="KW-0963">Cytoplasm</keyword>
<dbReference type="InterPro" id="IPR020549">
    <property type="entry name" value="YbeY_CS"/>
</dbReference>
<gene>
    <name evidence="8 9" type="primary">ybeY</name>
    <name evidence="9" type="ORF">PROFFT_A_00800</name>
</gene>
<reference evidence="9" key="1">
    <citation type="submission" date="2020-10" db="EMBL/GenBank/DDBJ databases">
        <authorList>
            <person name="Szabo G."/>
        </authorList>
    </citation>
    <scope>NUCLEOTIDE SEQUENCE</scope>
    <source>
        <strain evidence="9">PROFFT</strain>
    </source>
</reference>
<dbReference type="GO" id="GO:0004521">
    <property type="term" value="F:RNA endonuclease activity"/>
    <property type="evidence" value="ECO:0007669"/>
    <property type="project" value="UniProtKB-UniRule"/>
</dbReference>
<evidence type="ECO:0000256" key="6">
    <source>
        <dbReference type="ARBA" id="ARBA00022801"/>
    </source>
</evidence>
<evidence type="ECO:0000256" key="3">
    <source>
        <dbReference type="ARBA" id="ARBA00022722"/>
    </source>
</evidence>
<protein>
    <recommendedName>
        <fullName evidence="8">Endoribonuclease YbeY</fullName>
        <ecNumber evidence="8">3.1.-.-</ecNumber>
    </recommendedName>
</protein>
<dbReference type="Pfam" id="PF02130">
    <property type="entry name" value="YbeY"/>
    <property type="match status" value="1"/>
</dbReference>
<dbReference type="PANTHER" id="PTHR46986">
    <property type="entry name" value="ENDORIBONUCLEASE YBEY, CHLOROPLASTIC"/>
    <property type="match status" value="1"/>
</dbReference>
<keyword evidence="7 8" id="KW-0862">Zinc</keyword>
<feature type="binding site" evidence="8">
    <location>
        <position position="120"/>
    </location>
    <ligand>
        <name>Zn(2+)</name>
        <dbReference type="ChEBI" id="CHEBI:29105"/>
        <note>catalytic</note>
    </ligand>
</feature>
<dbReference type="HAMAP" id="MF_00009">
    <property type="entry name" value="Endoribonucl_YbeY"/>
    <property type="match status" value="1"/>
</dbReference>
<comment type="subcellular location">
    <subcellularLocation>
        <location evidence="8">Cytoplasm</location>
    </subcellularLocation>
</comment>
<sequence>MKMSNITLDLQVACKNNDGLPNKDYFHHWLEASLRQCQKKIEVTVRLVDCHESHALNMTYRGENKPTNVLSFSFKGPEDVNLDLLGDIIICRQIVEREAKEQNITPISHWAHMVVHGALHLLGYDHILNKEAEEMESLEAEIMQALGYPNPYAY</sequence>
<evidence type="ECO:0000256" key="7">
    <source>
        <dbReference type="ARBA" id="ARBA00022833"/>
    </source>
</evidence>
<evidence type="ECO:0000256" key="1">
    <source>
        <dbReference type="ARBA" id="ARBA00010875"/>
    </source>
</evidence>
<dbReference type="KEGG" id="ptf:PROFFT_A_00800"/>
<keyword evidence="3 8" id="KW-0540">Nuclease</keyword>
<comment type="cofactor">
    <cofactor evidence="8">
        <name>Zn(2+)</name>
        <dbReference type="ChEBI" id="CHEBI:29105"/>
    </cofactor>
    <text evidence="8">Binds 1 zinc ion.</text>
</comment>
<dbReference type="NCBIfam" id="TIGR00043">
    <property type="entry name" value="rRNA maturation RNase YbeY"/>
    <property type="match status" value="1"/>
</dbReference>
<feature type="binding site" evidence="8">
    <location>
        <position position="116"/>
    </location>
    <ligand>
        <name>Zn(2+)</name>
        <dbReference type="ChEBI" id="CHEBI:29105"/>
        <note>catalytic</note>
    </ligand>
</feature>
<evidence type="ECO:0000313" key="9">
    <source>
        <dbReference type="EMBL" id="CAD6507564.1"/>
    </source>
</evidence>
<dbReference type="GO" id="GO:0005737">
    <property type="term" value="C:cytoplasm"/>
    <property type="evidence" value="ECO:0007669"/>
    <property type="project" value="UniProtKB-SubCell"/>
</dbReference>
<proteinExistence type="inferred from homology"/>
<dbReference type="AlphaFoldDB" id="A0A8E4EXW6"/>
<dbReference type="GO" id="GO:0006364">
    <property type="term" value="P:rRNA processing"/>
    <property type="evidence" value="ECO:0007669"/>
    <property type="project" value="UniProtKB-UniRule"/>
</dbReference>
<name>A0A8E4EXW6_9ENTR</name>
<dbReference type="EC" id="3.1.-.-" evidence="8"/>
<evidence type="ECO:0000256" key="5">
    <source>
        <dbReference type="ARBA" id="ARBA00022759"/>
    </source>
</evidence>
<evidence type="ECO:0000256" key="2">
    <source>
        <dbReference type="ARBA" id="ARBA00022517"/>
    </source>
</evidence>
<feature type="binding site" evidence="8">
    <location>
        <position position="126"/>
    </location>
    <ligand>
        <name>Zn(2+)</name>
        <dbReference type="ChEBI" id="CHEBI:29105"/>
        <note>catalytic</note>
    </ligand>
</feature>
<comment type="function">
    <text evidence="8">Single strand-specific metallo-endoribonuclease involved in late-stage 70S ribosome quality control and in maturation of the 3' terminus of the 16S rRNA.</text>
</comment>
<keyword evidence="10" id="KW-1185">Reference proteome</keyword>
<keyword evidence="2 8" id="KW-0690">Ribosome biogenesis</keyword>
<dbReference type="PROSITE" id="PS01306">
    <property type="entry name" value="UPF0054"/>
    <property type="match status" value="1"/>
</dbReference>
<keyword evidence="4 8" id="KW-0479">Metal-binding</keyword>
<dbReference type="GO" id="GO:0008270">
    <property type="term" value="F:zinc ion binding"/>
    <property type="evidence" value="ECO:0007669"/>
    <property type="project" value="UniProtKB-UniRule"/>
</dbReference>
<dbReference type="GO" id="GO:0004222">
    <property type="term" value="F:metalloendopeptidase activity"/>
    <property type="evidence" value="ECO:0007669"/>
    <property type="project" value="InterPro"/>
</dbReference>
<organism evidence="9 10">
    <name type="scientific">Candidatus Profftia tarda</name>
    <dbReference type="NCBI Taxonomy" id="1177216"/>
    <lineage>
        <taxon>Bacteria</taxon>
        <taxon>Pseudomonadati</taxon>
        <taxon>Pseudomonadota</taxon>
        <taxon>Gammaproteobacteria</taxon>
        <taxon>Enterobacterales</taxon>
        <taxon>Enterobacteriaceae</taxon>
        <taxon>Candidatus Profftia</taxon>
    </lineage>
</organism>
<evidence type="ECO:0000313" key="10">
    <source>
        <dbReference type="Proteomes" id="UP000683585"/>
    </source>
</evidence>
<keyword evidence="6 8" id="KW-0378">Hydrolase</keyword>
<dbReference type="Proteomes" id="UP000683585">
    <property type="component" value="Chromosome"/>
</dbReference>
<keyword evidence="5 8" id="KW-0255">Endonuclease</keyword>
<dbReference type="EMBL" id="LR890047">
    <property type="protein sequence ID" value="CAD6507564.1"/>
    <property type="molecule type" value="Genomic_DNA"/>
</dbReference>
<dbReference type="PANTHER" id="PTHR46986:SF1">
    <property type="entry name" value="ENDORIBONUCLEASE YBEY, CHLOROPLASTIC"/>
    <property type="match status" value="1"/>
</dbReference>
<accession>A0A8E4EXW6</accession>
<evidence type="ECO:0000256" key="4">
    <source>
        <dbReference type="ARBA" id="ARBA00022723"/>
    </source>
</evidence>
<dbReference type="Gene3D" id="3.40.390.30">
    <property type="entry name" value="Metalloproteases ('zincins'), catalytic domain"/>
    <property type="match status" value="1"/>
</dbReference>